<dbReference type="AlphaFoldDB" id="A0A662D5Z6"/>
<evidence type="ECO:0000256" key="4">
    <source>
        <dbReference type="ARBA" id="ARBA00035259"/>
    </source>
</evidence>
<dbReference type="InterPro" id="IPR000754">
    <property type="entry name" value="Ribosomal_uS9"/>
</dbReference>
<dbReference type="PANTHER" id="PTHR21569">
    <property type="entry name" value="RIBOSOMAL PROTEIN S9"/>
    <property type="match status" value="1"/>
</dbReference>
<dbReference type="Gene3D" id="3.30.230.10">
    <property type="match status" value="1"/>
</dbReference>
<evidence type="ECO:0000256" key="6">
    <source>
        <dbReference type="RuleBase" id="RU003815"/>
    </source>
</evidence>
<evidence type="ECO:0000313" key="9">
    <source>
        <dbReference type="Proteomes" id="UP000277457"/>
    </source>
</evidence>
<dbReference type="HAMAP" id="MF_00532_B">
    <property type="entry name" value="Ribosomal_uS9_B"/>
    <property type="match status" value="1"/>
</dbReference>
<evidence type="ECO:0000256" key="1">
    <source>
        <dbReference type="ARBA" id="ARBA00005251"/>
    </source>
</evidence>
<evidence type="ECO:0000256" key="3">
    <source>
        <dbReference type="ARBA" id="ARBA00023274"/>
    </source>
</evidence>
<keyword evidence="2 5" id="KW-0689">Ribosomal protein</keyword>
<accession>A0A662D5Z6</accession>
<dbReference type="InterPro" id="IPR023035">
    <property type="entry name" value="Ribosomal_uS9_bac/plastid"/>
</dbReference>
<sequence>MMQNYYYATGRRKEATATVILKAGKGEIKVNRRDIREYFPRRAYEKMVKEPLERTGFLDRFDVEAKVRGGGLTGQAGAIQLGLSRAILKINPELRKPLKEAGLLTRDSRMKERKKPGLRGARAKPQSPKR</sequence>
<dbReference type="InterPro" id="IPR020568">
    <property type="entry name" value="Ribosomal_Su5_D2-typ_SF"/>
</dbReference>
<dbReference type="NCBIfam" id="NF001099">
    <property type="entry name" value="PRK00132.1"/>
    <property type="match status" value="1"/>
</dbReference>
<dbReference type="GO" id="GO:0003723">
    <property type="term" value="F:RNA binding"/>
    <property type="evidence" value="ECO:0007669"/>
    <property type="project" value="TreeGrafter"/>
</dbReference>
<name>A0A662D5Z6_UNCAE</name>
<keyword evidence="3 5" id="KW-0687">Ribonucleoprotein</keyword>
<organism evidence="8 9">
    <name type="scientific">Aerophobetes bacterium</name>
    <dbReference type="NCBI Taxonomy" id="2030807"/>
    <lineage>
        <taxon>Bacteria</taxon>
        <taxon>Candidatus Aerophobota</taxon>
    </lineage>
</organism>
<dbReference type="EMBL" id="QMPY01000017">
    <property type="protein sequence ID" value="RLE08574.1"/>
    <property type="molecule type" value="Genomic_DNA"/>
</dbReference>
<comment type="caution">
    <text evidence="8">The sequence shown here is derived from an EMBL/GenBank/DDBJ whole genome shotgun (WGS) entry which is preliminary data.</text>
</comment>
<comment type="similarity">
    <text evidence="1 5 6">Belongs to the universal ribosomal protein uS9 family.</text>
</comment>
<dbReference type="Pfam" id="PF00380">
    <property type="entry name" value="Ribosomal_S9"/>
    <property type="match status" value="1"/>
</dbReference>
<feature type="region of interest" description="Disordered" evidence="7">
    <location>
        <begin position="99"/>
        <end position="130"/>
    </location>
</feature>
<gene>
    <name evidence="5" type="primary">rpsI</name>
    <name evidence="8" type="ORF">DRZ78_00825</name>
</gene>
<dbReference type="InterPro" id="IPR020574">
    <property type="entry name" value="Ribosomal_uS9_CS"/>
</dbReference>
<dbReference type="FunFam" id="3.30.230.10:FF:000001">
    <property type="entry name" value="30S ribosomal protein S9"/>
    <property type="match status" value="1"/>
</dbReference>
<evidence type="ECO:0000256" key="7">
    <source>
        <dbReference type="SAM" id="MobiDB-lite"/>
    </source>
</evidence>
<dbReference type="Proteomes" id="UP000277457">
    <property type="component" value="Unassembled WGS sequence"/>
</dbReference>
<dbReference type="PANTHER" id="PTHR21569:SF1">
    <property type="entry name" value="SMALL RIBOSOMAL SUBUNIT PROTEIN US9M"/>
    <property type="match status" value="1"/>
</dbReference>
<evidence type="ECO:0000313" key="8">
    <source>
        <dbReference type="EMBL" id="RLE08574.1"/>
    </source>
</evidence>
<dbReference type="GO" id="GO:0006412">
    <property type="term" value="P:translation"/>
    <property type="evidence" value="ECO:0007669"/>
    <property type="project" value="UniProtKB-UniRule"/>
</dbReference>
<dbReference type="SUPFAM" id="SSF54211">
    <property type="entry name" value="Ribosomal protein S5 domain 2-like"/>
    <property type="match status" value="1"/>
</dbReference>
<dbReference type="GO" id="GO:0003735">
    <property type="term" value="F:structural constituent of ribosome"/>
    <property type="evidence" value="ECO:0007669"/>
    <property type="project" value="InterPro"/>
</dbReference>
<dbReference type="InterPro" id="IPR014721">
    <property type="entry name" value="Ribsml_uS5_D2-typ_fold_subgr"/>
</dbReference>
<dbReference type="GO" id="GO:0022627">
    <property type="term" value="C:cytosolic small ribosomal subunit"/>
    <property type="evidence" value="ECO:0007669"/>
    <property type="project" value="TreeGrafter"/>
</dbReference>
<reference evidence="8 9" key="1">
    <citation type="submission" date="2018-06" db="EMBL/GenBank/DDBJ databases">
        <title>Extensive metabolic versatility and redundancy in microbially diverse, dynamic hydrothermal sediments.</title>
        <authorList>
            <person name="Dombrowski N."/>
            <person name="Teske A."/>
            <person name="Baker B.J."/>
        </authorList>
    </citation>
    <scope>NUCLEOTIDE SEQUENCE [LARGE SCALE GENOMIC DNA]</scope>
    <source>
        <strain evidence="8">B7_G13</strain>
    </source>
</reference>
<dbReference type="PROSITE" id="PS00360">
    <property type="entry name" value="RIBOSOMAL_S9"/>
    <property type="match status" value="1"/>
</dbReference>
<evidence type="ECO:0000256" key="5">
    <source>
        <dbReference type="HAMAP-Rule" id="MF_00532"/>
    </source>
</evidence>
<evidence type="ECO:0000256" key="2">
    <source>
        <dbReference type="ARBA" id="ARBA00022980"/>
    </source>
</evidence>
<proteinExistence type="inferred from homology"/>
<protein>
    <recommendedName>
        <fullName evidence="4 5">Small ribosomal subunit protein uS9</fullName>
    </recommendedName>
</protein>